<evidence type="ECO:0000256" key="6">
    <source>
        <dbReference type="ARBA" id="ARBA00023315"/>
    </source>
</evidence>
<keyword evidence="6 7" id="KW-0012">Acyltransferase</keyword>
<comment type="pathway">
    <text evidence="7">Bacterial outer membrane biogenesis; LPS lipid A biosynthesis.</text>
</comment>
<accession>A0ABS4SIB3</accession>
<comment type="subunit">
    <text evidence="7">Homotrimer.</text>
</comment>
<evidence type="ECO:0000256" key="1">
    <source>
        <dbReference type="ARBA" id="ARBA00022516"/>
    </source>
</evidence>
<dbReference type="InterPro" id="IPR001451">
    <property type="entry name" value="Hexapep"/>
</dbReference>
<dbReference type="SUPFAM" id="SSF51161">
    <property type="entry name" value="Trimeric LpxA-like enzymes"/>
    <property type="match status" value="1"/>
</dbReference>
<comment type="catalytic activity">
    <reaction evidence="7">
        <text>a UDP-3-O-[(3R)-3-hydroxyacyl]-alpha-D-glucosamine + a (3R)-hydroxyacyl-[ACP] = a UDP-2-N,3-O-bis[(3R)-3-hydroxyacyl]-alpha-D-glucosamine + holo-[ACP] + H(+)</text>
        <dbReference type="Rhea" id="RHEA:53836"/>
        <dbReference type="Rhea" id="RHEA-COMP:9685"/>
        <dbReference type="Rhea" id="RHEA-COMP:9945"/>
        <dbReference type="ChEBI" id="CHEBI:15378"/>
        <dbReference type="ChEBI" id="CHEBI:64479"/>
        <dbReference type="ChEBI" id="CHEBI:78827"/>
        <dbReference type="ChEBI" id="CHEBI:137740"/>
        <dbReference type="ChEBI" id="CHEBI:137748"/>
        <dbReference type="EC" id="2.3.1.191"/>
    </reaction>
</comment>
<evidence type="ECO:0000256" key="3">
    <source>
        <dbReference type="ARBA" id="ARBA00022679"/>
    </source>
</evidence>
<sequence>MKPVTATPVTLAEIAAALGAQLEGDGTLRIARAVHPAEAEGPEDLALAMEKGLAAALAEGKAVAAVVAEGAEPPANLKGWIVVKRPRFAMAGLTTLFEKPVHAEPGVHPAAFVALDAVLGEGVSVGPFAYVGPKAVLGDGVTVMPQATVGAEAVIGKDSLIHPGARIGERVVMGERCIIHPNAAVGNDGFSFVTPEPGSVESAKATGKVVGTNVLIHRVNSIGTVIMGDDVEVGANATIDRGTITATKIGSGTKIDNLVQIGHNVEIGTNCMLCGHVGIAGSTIIGDRVVLAGKVGVADHVKIGSDAVVAANSGVGTDIPPKAVYMGYPAVPRDRAFDQYKGLARLKRLFADVADLKNRVRALDASANVSADASAESTDDRT</sequence>
<keyword evidence="2 7" id="KW-0441">Lipid A biosynthesis</keyword>
<dbReference type="PANTHER" id="PTHR43378">
    <property type="entry name" value="UDP-3-O-ACYLGLUCOSAMINE N-ACYLTRANSFERASE"/>
    <property type="match status" value="1"/>
</dbReference>
<evidence type="ECO:0000313" key="8">
    <source>
        <dbReference type="EMBL" id="MBP2292305.1"/>
    </source>
</evidence>
<dbReference type="NCBIfam" id="NF002060">
    <property type="entry name" value="PRK00892.1"/>
    <property type="match status" value="1"/>
</dbReference>
<keyword evidence="5 7" id="KW-0443">Lipid metabolism</keyword>
<protein>
    <recommendedName>
        <fullName evidence="7">UDP-3-O-acylglucosamine N-acyltransferase</fullName>
        <ecNumber evidence="7">2.3.1.191</ecNumber>
    </recommendedName>
</protein>
<dbReference type="Proteomes" id="UP000781958">
    <property type="component" value="Unassembled WGS sequence"/>
</dbReference>
<comment type="similarity">
    <text evidence="7">Belongs to the transferase hexapeptide repeat family. LpxD subfamily.</text>
</comment>
<dbReference type="EMBL" id="JAGINP010000006">
    <property type="protein sequence ID" value="MBP2292305.1"/>
    <property type="molecule type" value="Genomic_DNA"/>
</dbReference>
<feature type="active site" description="Proton acceptor" evidence="7">
    <location>
        <position position="263"/>
    </location>
</feature>
<evidence type="ECO:0000256" key="5">
    <source>
        <dbReference type="ARBA" id="ARBA00023098"/>
    </source>
</evidence>
<dbReference type="NCBIfam" id="TIGR01853">
    <property type="entry name" value="lipid_A_lpxD"/>
    <property type="match status" value="1"/>
</dbReference>
<dbReference type="EC" id="2.3.1.191" evidence="7"/>
<dbReference type="Gene3D" id="2.160.10.10">
    <property type="entry name" value="Hexapeptide repeat proteins"/>
    <property type="match status" value="1"/>
</dbReference>
<organism evidence="8 9">
    <name type="scientific">Azospirillum rugosum</name>
    <dbReference type="NCBI Taxonomy" id="416170"/>
    <lineage>
        <taxon>Bacteria</taxon>
        <taxon>Pseudomonadati</taxon>
        <taxon>Pseudomonadota</taxon>
        <taxon>Alphaproteobacteria</taxon>
        <taxon>Rhodospirillales</taxon>
        <taxon>Azospirillaceae</taxon>
        <taxon>Azospirillum</taxon>
    </lineage>
</organism>
<keyword evidence="9" id="KW-1185">Reference proteome</keyword>
<dbReference type="InterPro" id="IPR011004">
    <property type="entry name" value="Trimer_LpxA-like_sf"/>
</dbReference>
<gene>
    <name evidence="7" type="primary">lpxD</name>
    <name evidence="8" type="ORF">J2851_002075</name>
</gene>
<dbReference type="CDD" id="cd03352">
    <property type="entry name" value="LbH_LpxD"/>
    <property type="match status" value="1"/>
</dbReference>
<evidence type="ECO:0000313" key="9">
    <source>
        <dbReference type="Proteomes" id="UP000781958"/>
    </source>
</evidence>
<dbReference type="HAMAP" id="MF_00523">
    <property type="entry name" value="LpxD"/>
    <property type="match status" value="1"/>
</dbReference>
<name>A0ABS4SIB3_9PROT</name>
<dbReference type="InterPro" id="IPR007691">
    <property type="entry name" value="LpxD"/>
</dbReference>
<keyword evidence="4 7" id="KW-0677">Repeat</keyword>
<evidence type="ECO:0000256" key="4">
    <source>
        <dbReference type="ARBA" id="ARBA00022737"/>
    </source>
</evidence>
<dbReference type="GO" id="GO:0103118">
    <property type="term" value="F:UDP-3-O-[(3R)-3-hydroxyacyl]-glucosamine N-acyltransferase activity"/>
    <property type="evidence" value="ECO:0007669"/>
    <property type="project" value="UniProtKB-EC"/>
</dbReference>
<comment type="caution">
    <text evidence="8">The sequence shown here is derived from an EMBL/GenBank/DDBJ whole genome shotgun (WGS) entry which is preliminary data.</text>
</comment>
<evidence type="ECO:0000256" key="7">
    <source>
        <dbReference type="HAMAP-Rule" id="MF_00523"/>
    </source>
</evidence>
<comment type="function">
    <text evidence="7">Catalyzes the N-acylation of UDP-3-O-acylglucosamine using 3-hydroxyacyl-ACP as the acyl donor. Is involved in the biosynthesis of lipid A, a phosphorylated glycolipid that anchors the lipopolysaccharide to the outer membrane of the cell.</text>
</comment>
<reference evidence="8 9" key="1">
    <citation type="submission" date="2021-03" db="EMBL/GenBank/DDBJ databases">
        <title>Genomic Encyclopedia of Type Strains, Phase III (KMG-III): the genomes of soil and plant-associated and newly described type strains.</title>
        <authorList>
            <person name="Whitman W."/>
        </authorList>
    </citation>
    <scope>NUCLEOTIDE SEQUENCE [LARGE SCALE GENOMIC DNA]</scope>
    <source>
        <strain evidence="8 9">IMMIB AFH-6</strain>
    </source>
</reference>
<evidence type="ECO:0000256" key="2">
    <source>
        <dbReference type="ARBA" id="ARBA00022556"/>
    </source>
</evidence>
<dbReference type="PANTHER" id="PTHR43378:SF2">
    <property type="entry name" value="UDP-3-O-ACYLGLUCOSAMINE N-ACYLTRANSFERASE 1, MITOCHONDRIAL-RELATED"/>
    <property type="match status" value="1"/>
</dbReference>
<proteinExistence type="inferred from homology"/>
<dbReference type="PROSITE" id="PS00101">
    <property type="entry name" value="HEXAPEP_TRANSFERASES"/>
    <property type="match status" value="1"/>
</dbReference>
<dbReference type="Pfam" id="PF00132">
    <property type="entry name" value="Hexapep"/>
    <property type="match status" value="3"/>
</dbReference>
<keyword evidence="1 7" id="KW-0444">Lipid biosynthesis</keyword>
<dbReference type="RefSeq" id="WP_209766179.1">
    <property type="nucleotide sequence ID" value="NZ_JAGINP010000006.1"/>
</dbReference>
<keyword evidence="3 7" id="KW-0808">Transferase</keyword>
<dbReference type="InterPro" id="IPR018357">
    <property type="entry name" value="Hexapep_transf_CS"/>
</dbReference>
<dbReference type="Gene3D" id="3.40.1390.10">
    <property type="entry name" value="MurE/MurF, N-terminal domain"/>
    <property type="match status" value="1"/>
</dbReference>